<sequence length="162" mass="17053">MPGASGRVLVVDDNKVIRQLIRVNLELEGFEVVTAADGAECLDVIDQVRPDVVTLDIVMPRLDGLRTAARLRADARTRSLPILVVSACTQYEVESGLDVGVDAFLAKPFEPSELVRVVRQLSEQGRAGAGPAGASRAGAGRTVSAADDAEQASQQASRTADA</sequence>
<name>A0ABU6F7C1_9ACTN</name>
<dbReference type="CDD" id="cd17574">
    <property type="entry name" value="REC_OmpR"/>
    <property type="match status" value="1"/>
</dbReference>
<accession>A0ABU6F7C1</accession>
<proteinExistence type="predicted"/>
<gene>
    <name evidence="5" type="ORF">OKJ99_14530</name>
</gene>
<dbReference type="InterPro" id="IPR011006">
    <property type="entry name" value="CheY-like_superfamily"/>
</dbReference>
<dbReference type="Pfam" id="PF00072">
    <property type="entry name" value="Response_reg"/>
    <property type="match status" value="1"/>
</dbReference>
<protein>
    <submittedName>
        <fullName evidence="5">Response regulator</fullName>
    </submittedName>
</protein>
<dbReference type="PANTHER" id="PTHR44591:SF18">
    <property type="entry name" value="REGULATORY PROTEIN"/>
    <property type="match status" value="1"/>
</dbReference>
<evidence type="ECO:0000256" key="3">
    <source>
        <dbReference type="SAM" id="MobiDB-lite"/>
    </source>
</evidence>
<comment type="caution">
    <text evidence="5">The sequence shown here is derived from an EMBL/GenBank/DDBJ whole genome shotgun (WGS) entry which is preliminary data.</text>
</comment>
<dbReference type="Proteomes" id="UP001354931">
    <property type="component" value="Unassembled WGS sequence"/>
</dbReference>
<feature type="domain" description="Response regulatory" evidence="4">
    <location>
        <begin position="7"/>
        <end position="122"/>
    </location>
</feature>
<dbReference type="PANTHER" id="PTHR44591">
    <property type="entry name" value="STRESS RESPONSE REGULATOR PROTEIN 1"/>
    <property type="match status" value="1"/>
</dbReference>
<dbReference type="InterPro" id="IPR050595">
    <property type="entry name" value="Bact_response_regulator"/>
</dbReference>
<feature type="region of interest" description="Disordered" evidence="3">
    <location>
        <begin position="124"/>
        <end position="162"/>
    </location>
</feature>
<evidence type="ECO:0000259" key="4">
    <source>
        <dbReference type="PROSITE" id="PS50110"/>
    </source>
</evidence>
<dbReference type="EMBL" id="JAOZYC010000099">
    <property type="protein sequence ID" value="MEB8338712.1"/>
    <property type="molecule type" value="Genomic_DNA"/>
</dbReference>
<reference evidence="5 6" key="1">
    <citation type="submission" date="2022-10" db="EMBL/GenBank/DDBJ databases">
        <authorList>
            <person name="Xie J."/>
            <person name="Shen N."/>
        </authorList>
    </citation>
    <scope>NUCLEOTIDE SEQUENCE [LARGE SCALE GENOMIC DNA]</scope>
    <source>
        <strain evidence="5 6">YIM65594</strain>
    </source>
</reference>
<dbReference type="Gene3D" id="3.40.50.2300">
    <property type="match status" value="1"/>
</dbReference>
<feature type="compositionally biased region" description="Low complexity" evidence="3">
    <location>
        <begin position="132"/>
        <end position="162"/>
    </location>
</feature>
<dbReference type="SUPFAM" id="SSF52172">
    <property type="entry name" value="CheY-like"/>
    <property type="match status" value="1"/>
</dbReference>
<dbReference type="PROSITE" id="PS50110">
    <property type="entry name" value="RESPONSE_REGULATORY"/>
    <property type="match status" value="1"/>
</dbReference>
<keyword evidence="1 2" id="KW-0597">Phosphoprotein</keyword>
<evidence type="ECO:0000313" key="5">
    <source>
        <dbReference type="EMBL" id="MEB8338712.1"/>
    </source>
</evidence>
<keyword evidence="6" id="KW-1185">Reference proteome</keyword>
<evidence type="ECO:0000256" key="2">
    <source>
        <dbReference type="PROSITE-ProRule" id="PRU00169"/>
    </source>
</evidence>
<dbReference type="SMART" id="SM00448">
    <property type="entry name" value="REC"/>
    <property type="match status" value="1"/>
</dbReference>
<organism evidence="5 6">
    <name type="scientific">Streptomyces endophyticus</name>
    <dbReference type="NCBI Taxonomy" id="714166"/>
    <lineage>
        <taxon>Bacteria</taxon>
        <taxon>Bacillati</taxon>
        <taxon>Actinomycetota</taxon>
        <taxon>Actinomycetes</taxon>
        <taxon>Kitasatosporales</taxon>
        <taxon>Streptomycetaceae</taxon>
        <taxon>Streptomyces</taxon>
    </lineage>
</organism>
<feature type="modified residue" description="4-aspartylphosphate" evidence="2">
    <location>
        <position position="56"/>
    </location>
</feature>
<evidence type="ECO:0000313" key="6">
    <source>
        <dbReference type="Proteomes" id="UP001354931"/>
    </source>
</evidence>
<dbReference type="InterPro" id="IPR001789">
    <property type="entry name" value="Sig_transdc_resp-reg_receiver"/>
</dbReference>
<evidence type="ECO:0000256" key="1">
    <source>
        <dbReference type="ARBA" id="ARBA00022553"/>
    </source>
</evidence>